<comment type="caution">
    <text evidence="1">The sequence shown here is derived from an EMBL/GenBank/DDBJ whole genome shotgun (WGS) entry which is preliminary data.</text>
</comment>
<dbReference type="GeneID" id="15806710"/>
<dbReference type="RefSeq" id="XP_004833855.1">
    <property type="nucleotide sequence ID" value="XM_004833798.1"/>
</dbReference>
<organism evidence="1 2">
    <name type="scientific">Theileria equi strain WA</name>
    <dbReference type="NCBI Taxonomy" id="1537102"/>
    <lineage>
        <taxon>Eukaryota</taxon>
        <taxon>Sar</taxon>
        <taxon>Alveolata</taxon>
        <taxon>Apicomplexa</taxon>
        <taxon>Aconoidasida</taxon>
        <taxon>Piroplasmida</taxon>
        <taxon>Theileriidae</taxon>
        <taxon>Theileria</taxon>
    </lineage>
</organism>
<evidence type="ECO:0000313" key="2">
    <source>
        <dbReference type="Proteomes" id="UP000031512"/>
    </source>
</evidence>
<sequence length="155" mass="18444">MSLARTMFQEERLNRNMDIQPDIVVDISRKGDYLTSGNSDIYVFGTEVVKELEEYAHYPYPRKLLGFKVNKFVENGKETNLPKNIENVEAILVYFYRHWTAPILLKVIVSGEENDGFRKHFYIKDINDEWKYQSYDSDTNPYSKVYEIIDRIKRL</sequence>
<keyword evidence="2" id="KW-1185">Reference proteome</keyword>
<dbReference type="KEGG" id="beq:BEWA_044830"/>
<dbReference type="VEuPathDB" id="PiroplasmaDB:BEWA_044830"/>
<gene>
    <name evidence="1" type="ORF">BEWA_044830</name>
</gene>
<name>L1LGZ7_THEEQ</name>
<dbReference type="Proteomes" id="UP000031512">
    <property type="component" value="Unassembled WGS sequence"/>
</dbReference>
<dbReference type="EMBL" id="ACOU01000001">
    <property type="protein sequence ID" value="EKX74403.1"/>
    <property type="molecule type" value="Genomic_DNA"/>
</dbReference>
<protein>
    <submittedName>
        <fullName evidence="1">Uncharacterized protein</fullName>
    </submittedName>
</protein>
<proteinExistence type="predicted"/>
<reference evidence="1 2" key="1">
    <citation type="journal article" date="2012" name="BMC Genomics">
        <title>Comparative genomic analysis and phylogenetic position of Theileria equi.</title>
        <authorList>
            <person name="Kappmeyer L.S."/>
            <person name="Thiagarajan M."/>
            <person name="Herndon D.R."/>
            <person name="Ramsay J.D."/>
            <person name="Caler E."/>
            <person name="Djikeng A."/>
            <person name="Gillespie J.J."/>
            <person name="Lau A.O."/>
            <person name="Roalson E.H."/>
            <person name="Silva J.C."/>
            <person name="Silva M.G."/>
            <person name="Suarez C.E."/>
            <person name="Ueti M.W."/>
            <person name="Nene V.M."/>
            <person name="Mealey R.H."/>
            <person name="Knowles D.P."/>
            <person name="Brayton K.A."/>
        </authorList>
    </citation>
    <scope>NUCLEOTIDE SEQUENCE [LARGE SCALE GENOMIC DNA]</scope>
    <source>
        <strain evidence="1 2">WA</strain>
    </source>
</reference>
<dbReference type="AlphaFoldDB" id="L1LGZ7"/>
<accession>L1LGZ7</accession>
<evidence type="ECO:0000313" key="1">
    <source>
        <dbReference type="EMBL" id="EKX74403.1"/>
    </source>
</evidence>